<sequence>MERLGPAAVWRENSFRLNPGPALERMSRFNPTLPLSAATLPDELQEVVHDNLLEGQRAEQARDQGHTAEQTDIAEG</sequence>
<evidence type="ECO:0000313" key="2">
    <source>
        <dbReference type="Proteomes" id="UP000179069"/>
    </source>
</evidence>
<protein>
    <submittedName>
        <fullName evidence="1">Uncharacterized protein</fullName>
    </submittedName>
</protein>
<dbReference type="AlphaFoldDB" id="A0A1G1VN84"/>
<organism evidence="1 2">
    <name type="scientific">Candidatus Chisholmbacteria bacterium RIFCSPHIGHO2_01_FULL_49_18</name>
    <dbReference type="NCBI Taxonomy" id="1797590"/>
    <lineage>
        <taxon>Bacteria</taxon>
        <taxon>Candidatus Chisholmiibacteriota</taxon>
    </lineage>
</organism>
<dbReference type="Proteomes" id="UP000179069">
    <property type="component" value="Unassembled WGS sequence"/>
</dbReference>
<name>A0A1G1VN84_9BACT</name>
<comment type="caution">
    <text evidence="1">The sequence shown here is derived from an EMBL/GenBank/DDBJ whole genome shotgun (WGS) entry which is preliminary data.</text>
</comment>
<evidence type="ECO:0000313" key="1">
    <source>
        <dbReference type="EMBL" id="OGY16859.1"/>
    </source>
</evidence>
<proteinExistence type="predicted"/>
<gene>
    <name evidence="1" type="ORF">A2785_03785</name>
</gene>
<reference evidence="1 2" key="1">
    <citation type="journal article" date="2016" name="Nat. Commun.">
        <title>Thousands of microbial genomes shed light on interconnected biogeochemical processes in an aquifer system.</title>
        <authorList>
            <person name="Anantharaman K."/>
            <person name="Brown C.T."/>
            <person name="Hug L.A."/>
            <person name="Sharon I."/>
            <person name="Castelle C.J."/>
            <person name="Probst A.J."/>
            <person name="Thomas B.C."/>
            <person name="Singh A."/>
            <person name="Wilkins M.J."/>
            <person name="Karaoz U."/>
            <person name="Brodie E.L."/>
            <person name="Williams K.H."/>
            <person name="Hubbard S.S."/>
            <person name="Banfield J.F."/>
        </authorList>
    </citation>
    <scope>NUCLEOTIDE SEQUENCE [LARGE SCALE GENOMIC DNA]</scope>
</reference>
<accession>A0A1G1VN84</accession>
<dbReference type="EMBL" id="MHCI01000009">
    <property type="protein sequence ID" value="OGY16859.1"/>
    <property type="molecule type" value="Genomic_DNA"/>
</dbReference>